<dbReference type="Ensembl" id="ENSCAFT00020021777.1">
    <property type="protein sequence ID" value="ENSCAFP00020018808.1"/>
    <property type="gene ID" value="ENSCAFG00020014942.1"/>
</dbReference>
<organism evidence="1 2">
    <name type="scientific">Canis lupus dingo</name>
    <name type="common">dingo</name>
    <dbReference type="NCBI Taxonomy" id="286419"/>
    <lineage>
        <taxon>Eukaryota</taxon>
        <taxon>Metazoa</taxon>
        <taxon>Chordata</taxon>
        <taxon>Craniata</taxon>
        <taxon>Vertebrata</taxon>
        <taxon>Euteleostomi</taxon>
        <taxon>Mammalia</taxon>
        <taxon>Eutheria</taxon>
        <taxon>Laurasiatheria</taxon>
        <taxon>Carnivora</taxon>
        <taxon>Caniformia</taxon>
        <taxon>Canidae</taxon>
        <taxon>Canis</taxon>
    </lineage>
</organism>
<proteinExistence type="predicted"/>
<name>A0A8C0KP34_CANLU</name>
<dbReference type="AlphaFoldDB" id="A0A8C0KP34"/>
<dbReference type="Proteomes" id="UP000694391">
    <property type="component" value="Unplaced"/>
</dbReference>
<evidence type="ECO:0000313" key="2">
    <source>
        <dbReference type="Proteomes" id="UP000694391"/>
    </source>
</evidence>
<keyword evidence="2" id="KW-1185">Reference proteome</keyword>
<protein>
    <submittedName>
        <fullName evidence="1">Uncharacterized protein</fullName>
    </submittedName>
</protein>
<dbReference type="GeneTree" id="ENSGT00910000148104"/>
<reference evidence="1" key="2">
    <citation type="submission" date="2025-09" db="UniProtKB">
        <authorList>
            <consortium name="Ensembl"/>
        </authorList>
    </citation>
    <scope>IDENTIFICATION</scope>
</reference>
<evidence type="ECO:0000313" key="1">
    <source>
        <dbReference type="Ensembl" id="ENSCAFP00020018808.1"/>
    </source>
</evidence>
<reference evidence="1" key="1">
    <citation type="submission" date="2025-08" db="UniProtKB">
        <authorList>
            <consortium name="Ensembl"/>
        </authorList>
    </citation>
    <scope>IDENTIFICATION</scope>
</reference>
<accession>A0A8C0KP34</accession>
<sequence>MVFQLPEEFGLPLWLEGGIEPYMIFTTANWNLQFLKLIVGRESNSRLTYKLIWMTTKVGW</sequence>